<dbReference type="Pfam" id="PF00069">
    <property type="entry name" value="Pkinase"/>
    <property type="match status" value="1"/>
</dbReference>
<keyword evidence="6" id="KW-0472">Membrane</keyword>
<dbReference type="KEGG" id="amob:HG15A2_20560"/>
<dbReference type="InterPro" id="IPR011009">
    <property type="entry name" value="Kinase-like_dom_sf"/>
</dbReference>
<dbReference type="PROSITE" id="PS00108">
    <property type="entry name" value="PROTEIN_KINASE_ST"/>
    <property type="match status" value="1"/>
</dbReference>
<protein>
    <submittedName>
        <fullName evidence="8">Serine/threonine-protein kinase PknB</fullName>
        <ecNumber evidence="8">2.7.11.1</ecNumber>
    </submittedName>
</protein>
<dbReference type="EC" id="2.7.11.1" evidence="8"/>
<dbReference type="InterPro" id="IPR017441">
    <property type="entry name" value="Protein_kinase_ATP_BS"/>
</dbReference>
<dbReference type="AlphaFoldDB" id="A0A517MV63"/>
<feature type="transmembrane region" description="Helical" evidence="6">
    <location>
        <begin position="451"/>
        <end position="475"/>
    </location>
</feature>
<feature type="transmembrane region" description="Helical" evidence="6">
    <location>
        <begin position="419"/>
        <end position="439"/>
    </location>
</feature>
<dbReference type="SUPFAM" id="SSF56112">
    <property type="entry name" value="Protein kinase-like (PK-like)"/>
    <property type="match status" value="1"/>
</dbReference>
<evidence type="ECO:0000256" key="6">
    <source>
        <dbReference type="SAM" id="Phobius"/>
    </source>
</evidence>
<dbReference type="PANTHER" id="PTHR43289">
    <property type="entry name" value="MITOGEN-ACTIVATED PROTEIN KINASE KINASE KINASE 20-RELATED"/>
    <property type="match status" value="1"/>
</dbReference>
<keyword evidence="1 8" id="KW-0808">Transferase</keyword>
<dbReference type="InterPro" id="IPR000719">
    <property type="entry name" value="Prot_kinase_dom"/>
</dbReference>
<proteinExistence type="predicted"/>
<sequence length="589" mass="65550">MNFRQKKLPIAALERIDDLCADFERQWQSGEPPAIEVMLSEDVSPIERDVLLAELIMLDVDYRRRRGETPTNQEYLDRFPDASTAINDALSEGDQRTGAFEPPTVGRLAELFPSLEILELIGAGGMGAVYKARQPGLDRLVALKILPEEFGHDVKFALRFTREARTLAKLSHPNIVSVFEFGKVEDTYFFLMEFVDGSTLRDVVKAGQLAPQQALAIVPHLCDALQYAHDKGIVHRDIKPDNILIAIDGSVKIADFGLSRILGNESQQEILTGTHQVMGTPRYMAPEQLESSHSVDHRADIYSLGVVFYEMLTGELPIGRFAAPSKKVEIDVRLDKVVLRTLEKEPQRRYQHASQIKSDVQSISSTSNSAYEPTVAWDAQPQNDEAATPVNLAQQELAGRMLLTRRQLMERVESSLRPLFRGQVLQVLIGVALVLLGAQCWAQNTQVPHRFVSGVIVHIYGVMVIISAIAVCVRIKQVDYSQPVDEIRNKLDHVRSLRISLGPILGFAWWLLWIPIAVAVGFDAVVLHRNSLLPSLVIGIVGLAVSLWLYWGALRSGNPSAPSWRRKLSGGSLAATYLAIDEIENAQIH</sequence>
<dbReference type="Gene3D" id="3.30.200.20">
    <property type="entry name" value="Phosphorylase Kinase, domain 1"/>
    <property type="match status" value="1"/>
</dbReference>
<dbReference type="PROSITE" id="PS00107">
    <property type="entry name" value="PROTEIN_KINASE_ATP"/>
    <property type="match status" value="1"/>
</dbReference>
<evidence type="ECO:0000256" key="1">
    <source>
        <dbReference type="ARBA" id="ARBA00022679"/>
    </source>
</evidence>
<organism evidence="8 9">
    <name type="scientific">Adhaeretor mobilis</name>
    <dbReference type="NCBI Taxonomy" id="1930276"/>
    <lineage>
        <taxon>Bacteria</taxon>
        <taxon>Pseudomonadati</taxon>
        <taxon>Planctomycetota</taxon>
        <taxon>Planctomycetia</taxon>
        <taxon>Pirellulales</taxon>
        <taxon>Lacipirellulaceae</taxon>
        <taxon>Adhaeretor</taxon>
    </lineage>
</organism>
<evidence type="ECO:0000313" key="8">
    <source>
        <dbReference type="EMBL" id="QDS98771.1"/>
    </source>
</evidence>
<dbReference type="Gene3D" id="1.10.510.10">
    <property type="entry name" value="Transferase(Phosphotransferase) domain 1"/>
    <property type="match status" value="1"/>
</dbReference>
<evidence type="ECO:0000256" key="5">
    <source>
        <dbReference type="PROSITE-ProRule" id="PRU10141"/>
    </source>
</evidence>
<dbReference type="PANTHER" id="PTHR43289:SF6">
    <property type="entry name" value="SERINE_THREONINE-PROTEIN KINASE NEKL-3"/>
    <property type="match status" value="1"/>
</dbReference>
<keyword evidence="6" id="KW-0812">Transmembrane</keyword>
<name>A0A517MV63_9BACT</name>
<feature type="transmembrane region" description="Helical" evidence="6">
    <location>
        <begin position="496"/>
        <end position="520"/>
    </location>
</feature>
<feature type="binding site" evidence="5">
    <location>
        <position position="144"/>
    </location>
    <ligand>
        <name>ATP</name>
        <dbReference type="ChEBI" id="CHEBI:30616"/>
    </ligand>
</feature>
<dbReference type="GO" id="GO:0004674">
    <property type="term" value="F:protein serine/threonine kinase activity"/>
    <property type="evidence" value="ECO:0007669"/>
    <property type="project" value="UniProtKB-EC"/>
</dbReference>
<keyword evidence="4 5" id="KW-0067">ATP-binding</keyword>
<feature type="transmembrane region" description="Helical" evidence="6">
    <location>
        <begin position="532"/>
        <end position="551"/>
    </location>
</feature>
<evidence type="ECO:0000259" key="7">
    <source>
        <dbReference type="PROSITE" id="PS50011"/>
    </source>
</evidence>
<keyword evidence="6" id="KW-1133">Transmembrane helix</keyword>
<keyword evidence="3 8" id="KW-0418">Kinase</keyword>
<dbReference type="GO" id="GO:0005524">
    <property type="term" value="F:ATP binding"/>
    <property type="evidence" value="ECO:0007669"/>
    <property type="project" value="UniProtKB-UniRule"/>
</dbReference>
<reference evidence="8 9" key="1">
    <citation type="submission" date="2019-02" db="EMBL/GenBank/DDBJ databases">
        <title>Deep-cultivation of Planctomycetes and their phenomic and genomic characterization uncovers novel biology.</title>
        <authorList>
            <person name="Wiegand S."/>
            <person name="Jogler M."/>
            <person name="Boedeker C."/>
            <person name="Pinto D."/>
            <person name="Vollmers J."/>
            <person name="Rivas-Marin E."/>
            <person name="Kohn T."/>
            <person name="Peeters S.H."/>
            <person name="Heuer A."/>
            <person name="Rast P."/>
            <person name="Oberbeckmann S."/>
            <person name="Bunk B."/>
            <person name="Jeske O."/>
            <person name="Meyerdierks A."/>
            <person name="Storesund J.E."/>
            <person name="Kallscheuer N."/>
            <person name="Luecker S."/>
            <person name="Lage O.M."/>
            <person name="Pohl T."/>
            <person name="Merkel B.J."/>
            <person name="Hornburger P."/>
            <person name="Mueller R.-W."/>
            <person name="Bruemmer F."/>
            <person name="Labrenz M."/>
            <person name="Spormann A.M."/>
            <person name="Op den Camp H."/>
            <person name="Overmann J."/>
            <person name="Amann R."/>
            <person name="Jetten M.S.M."/>
            <person name="Mascher T."/>
            <person name="Medema M.H."/>
            <person name="Devos D.P."/>
            <person name="Kaster A.-K."/>
            <person name="Ovreas L."/>
            <person name="Rohde M."/>
            <person name="Galperin M.Y."/>
            <person name="Jogler C."/>
        </authorList>
    </citation>
    <scope>NUCLEOTIDE SEQUENCE [LARGE SCALE GENOMIC DNA]</scope>
    <source>
        <strain evidence="8 9">HG15A2</strain>
    </source>
</reference>
<keyword evidence="9" id="KW-1185">Reference proteome</keyword>
<dbReference type="SMART" id="SM00220">
    <property type="entry name" value="S_TKc"/>
    <property type="match status" value="1"/>
</dbReference>
<evidence type="ECO:0000256" key="2">
    <source>
        <dbReference type="ARBA" id="ARBA00022741"/>
    </source>
</evidence>
<dbReference type="Proteomes" id="UP000319852">
    <property type="component" value="Chromosome"/>
</dbReference>
<dbReference type="InterPro" id="IPR008271">
    <property type="entry name" value="Ser/Thr_kinase_AS"/>
</dbReference>
<dbReference type="PROSITE" id="PS50011">
    <property type="entry name" value="PROTEIN_KINASE_DOM"/>
    <property type="match status" value="1"/>
</dbReference>
<dbReference type="EMBL" id="CP036263">
    <property type="protein sequence ID" value="QDS98771.1"/>
    <property type="molecule type" value="Genomic_DNA"/>
</dbReference>
<accession>A0A517MV63</accession>
<evidence type="ECO:0000256" key="3">
    <source>
        <dbReference type="ARBA" id="ARBA00022777"/>
    </source>
</evidence>
<dbReference type="CDD" id="cd14014">
    <property type="entry name" value="STKc_PknB_like"/>
    <property type="match status" value="1"/>
</dbReference>
<evidence type="ECO:0000256" key="4">
    <source>
        <dbReference type="ARBA" id="ARBA00022840"/>
    </source>
</evidence>
<evidence type="ECO:0000313" key="9">
    <source>
        <dbReference type="Proteomes" id="UP000319852"/>
    </source>
</evidence>
<feature type="domain" description="Protein kinase" evidence="7">
    <location>
        <begin position="115"/>
        <end position="375"/>
    </location>
</feature>
<gene>
    <name evidence="8" type="primary">pknB_4</name>
    <name evidence="8" type="ORF">HG15A2_20560</name>
</gene>
<keyword evidence="2 5" id="KW-0547">Nucleotide-binding</keyword>
<dbReference type="RefSeq" id="WP_246117926.1">
    <property type="nucleotide sequence ID" value="NZ_CP036263.1"/>
</dbReference>